<proteinExistence type="inferred from homology"/>
<evidence type="ECO:0000313" key="9">
    <source>
        <dbReference type="Proteomes" id="UP000199561"/>
    </source>
</evidence>
<evidence type="ECO:0000256" key="1">
    <source>
        <dbReference type="ARBA" id="ARBA00004167"/>
    </source>
</evidence>
<evidence type="ECO:0000256" key="2">
    <source>
        <dbReference type="ARBA" id="ARBA00022692"/>
    </source>
</evidence>
<comment type="subcellular location">
    <subcellularLocation>
        <location evidence="1">Membrane</location>
        <topology evidence="1">Single-pass membrane protein</topology>
    </subcellularLocation>
</comment>
<organism evidence="8 9">
    <name type="scientific">Nitrosomonas nitrosa</name>
    <dbReference type="NCBI Taxonomy" id="52442"/>
    <lineage>
        <taxon>Bacteria</taxon>
        <taxon>Pseudomonadati</taxon>
        <taxon>Pseudomonadota</taxon>
        <taxon>Betaproteobacteria</taxon>
        <taxon>Nitrosomonadales</taxon>
        <taxon>Nitrosomonadaceae</taxon>
        <taxon>Nitrosomonas</taxon>
    </lineage>
</organism>
<dbReference type="Proteomes" id="UP000199561">
    <property type="component" value="Unassembled WGS sequence"/>
</dbReference>
<keyword evidence="2" id="KW-0812">Transmembrane</keyword>
<dbReference type="GO" id="GO:0016020">
    <property type="term" value="C:membrane"/>
    <property type="evidence" value="ECO:0007669"/>
    <property type="project" value="UniProtKB-SubCell"/>
</dbReference>
<sequence length="929" mass="102426">MNTLSKSTTRKKLSTVLVSIALVIFTITACGNTKDVETLITEAKQHQQKGDDKAAIIQLKNALQQDPDNQEVRYLLGTLYNKTGDPHSAEKELSRAINLGMDPAKVLPDLGQALLNLGQFQQVLDKTEALPEDANLAEILVIRGNALLALGKLEDAKTHFEQALNEIPDFPDALIGLAKYSFSQRDIESAMHLADQAIASHPENTNAWFFKGDLLRAQGKVDSASEAYDQVIKLKPDHIAAYINRASIAIGKRNFDAARTDLETARRIASGNLLVMYTQALLDFTEGKHAVALETIQKVLSAAPDHMPSVLLAGATQFSLGSLLQAEQHVRRYLRADPNNLYAIKLMASILLRNRQAKQAIEVLTPALQVIQQDPQLFALAGESYMQVRDFTKATEYFEKANSLAPDNAALHTALALSKLGQGDRQSAINELETAVDLDTQSSRAGVLLVMAHLQTREFDKALSAVEELEKEQPDNPVFHNLKGGVYLGKNDLASARASFNKALSLQPDYFPAVSNLARIDMQENKPDVAKKRFEDILKKDKKHIQAMNALAGIALSQGKNDEATAWLERARNENPGEIQPALQLGAHYLRIGENKKALDLAKRLQGIHSDNLPVIELLAQAQLANDDKAAALENYQRLVARLPDSPTAHFRVASLHEAMQNPRAAADALKRALALKPDYLEAQIAQARLEIKNNNLDGALKLSKEIQKQHTQSPAGYELEGDLLMQQNKFTQAIGAYEKAFSLNKTNQLVIKQHAALNQSGKEKQANDRLTKWLNENPADSAVRLYLAGTLLAKKQYDSAIQHYHIILKDHPDHAATLNNLAWAYQQKKDPAALEYAEKAYQQAPESPAILDTLGWILIEQGEINRALPLLQKATSLAPNAATIRYHYAVGLFKSGDKTNAKKELEQLLASGQSFPEIEAAKKLLKEL</sequence>
<keyword evidence="8" id="KW-0449">Lipoprotein</keyword>
<gene>
    <name evidence="8" type="ORF">SAMN05421880_10629</name>
</gene>
<dbReference type="GO" id="GO:0030150">
    <property type="term" value="P:protein import into mitochondrial matrix"/>
    <property type="evidence" value="ECO:0007669"/>
    <property type="project" value="TreeGrafter"/>
</dbReference>
<dbReference type="SUPFAM" id="SSF48452">
    <property type="entry name" value="TPR-like"/>
    <property type="match status" value="3"/>
</dbReference>
<dbReference type="InterPro" id="IPR019734">
    <property type="entry name" value="TPR_rpt"/>
</dbReference>
<keyword evidence="4" id="KW-0802">TPR repeat</keyword>
<evidence type="ECO:0000256" key="4">
    <source>
        <dbReference type="ARBA" id="ARBA00022803"/>
    </source>
</evidence>
<dbReference type="Gene3D" id="1.25.40.10">
    <property type="entry name" value="Tetratricopeptide repeat domain"/>
    <property type="match status" value="5"/>
</dbReference>
<dbReference type="Pfam" id="PF13432">
    <property type="entry name" value="TPR_16"/>
    <property type="match status" value="2"/>
</dbReference>
<keyword evidence="6" id="KW-0472">Membrane</keyword>
<dbReference type="InterPro" id="IPR011990">
    <property type="entry name" value="TPR-like_helical_dom_sf"/>
</dbReference>
<dbReference type="PROSITE" id="PS50005">
    <property type="entry name" value="TPR"/>
    <property type="match status" value="7"/>
</dbReference>
<evidence type="ECO:0000256" key="7">
    <source>
        <dbReference type="ARBA" id="ARBA00038030"/>
    </source>
</evidence>
<dbReference type="InterPro" id="IPR014266">
    <property type="entry name" value="PEP-CTERM_TPR_PrsT"/>
</dbReference>
<dbReference type="RefSeq" id="WP_090666856.1">
    <property type="nucleotide sequence ID" value="NZ_FOUF01000006.1"/>
</dbReference>
<dbReference type="PROSITE" id="PS51257">
    <property type="entry name" value="PROKAR_LIPOPROTEIN"/>
    <property type="match status" value="1"/>
</dbReference>
<dbReference type="NCBIfam" id="TIGR02917">
    <property type="entry name" value="PEP_TPR_lipo"/>
    <property type="match status" value="1"/>
</dbReference>
<evidence type="ECO:0000256" key="6">
    <source>
        <dbReference type="ARBA" id="ARBA00023136"/>
    </source>
</evidence>
<dbReference type="InterPro" id="IPR018704">
    <property type="entry name" value="SecYEG/CpoB_TPR"/>
</dbReference>
<evidence type="ECO:0000256" key="3">
    <source>
        <dbReference type="ARBA" id="ARBA00022737"/>
    </source>
</evidence>
<dbReference type="PANTHER" id="PTHR46208">
    <property type="entry name" value="MITOCHONDRIAL IMPORT RECEPTOR SUBUNIT TOM70"/>
    <property type="match status" value="1"/>
</dbReference>
<dbReference type="EMBL" id="FOUF01000006">
    <property type="protein sequence ID" value="SFM08674.1"/>
    <property type="molecule type" value="Genomic_DNA"/>
</dbReference>
<comment type="similarity">
    <text evidence="7">Belongs to the Tom70 family.</text>
</comment>
<keyword evidence="5" id="KW-1133">Transmembrane helix</keyword>
<dbReference type="PANTHER" id="PTHR46208:SF1">
    <property type="entry name" value="MITOCHONDRIAL IMPORT RECEPTOR SUBUNIT TOM70"/>
    <property type="match status" value="1"/>
</dbReference>
<keyword evidence="9" id="KW-1185">Reference proteome</keyword>
<dbReference type="GO" id="GO:0030943">
    <property type="term" value="F:mitochondrion targeting sequence binding"/>
    <property type="evidence" value="ECO:0007669"/>
    <property type="project" value="TreeGrafter"/>
</dbReference>
<dbReference type="Pfam" id="PF13181">
    <property type="entry name" value="TPR_8"/>
    <property type="match status" value="2"/>
</dbReference>
<evidence type="ECO:0000313" key="8">
    <source>
        <dbReference type="EMBL" id="SFM08674.1"/>
    </source>
</evidence>
<accession>A0A1I4MZB4</accession>
<name>A0A1I4MZB4_9PROT</name>
<dbReference type="Pfam" id="PF14559">
    <property type="entry name" value="TPR_19"/>
    <property type="match status" value="5"/>
</dbReference>
<reference evidence="8 9" key="1">
    <citation type="submission" date="2016-10" db="EMBL/GenBank/DDBJ databases">
        <authorList>
            <person name="de Groot N.N."/>
        </authorList>
    </citation>
    <scope>NUCLEOTIDE SEQUENCE [LARGE SCALE GENOMIC DNA]</scope>
    <source>
        <strain evidence="8 9">Nm146</strain>
    </source>
</reference>
<dbReference type="GO" id="GO:0008320">
    <property type="term" value="F:protein transmembrane transporter activity"/>
    <property type="evidence" value="ECO:0007669"/>
    <property type="project" value="TreeGrafter"/>
</dbReference>
<dbReference type="Pfam" id="PF09976">
    <property type="entry name" value="TPR_21"/>
    <property type="match status" value="1"/>
</dbReference>
<evidence type="ECO:0000256" key="5">
    <source>
        <dbReference type="ARBA" id="ARBA00022989"/>
    </source>
</evidence>
<dbReference type="STRING" id="52442.SAMN05421880_10629"/>
<dbReference type="AlphaFoldDB" id="A0A1I4MZB4"/>
<keyword evidence="3" id="KW-0677">Repeat</keyword>
<dbReference type="SUPFAM" id="SSF81901">
    <property type="entry name" value="HCP-like"/>
    <property type="match status" value="1"/>
</dbReference>
<protein>
    <submittedName>
        <fullName evidence="8">Putative PEP-CTERM system TPR-repeat lipoprotein</fullName>
    </submittedName>
</protein>
<dbReference type="SMART" id="SM00028">
    <property type="entry name" value="TPR"/>
    <property type="match status" value="19"/>
</dbReference>